<evidence type="ECO:0000313" key="1">
    <source>
        <dbReference type="EMBL" id="CAB4162287.1"/>
    </source>
</evidence>
<organism evidence="1">
    <name type="scientific">uncultured Caudovirales phage</name>
    <dbReference type="NCBI Taxonomy" id="2100421"/>
    <lineage>
        <taxon>Viruses</taxon>
        <taxon>Duplodnaviria</taxon>
        <taxon>Heunggongvirae</taxon>
        <taxon>Uroviricota</taxon>
        <taxon>Caudoviricetes</taxon>
        <taxon>Peduoviridae</taxon>
        <taxon>Maltschvirus</taxon>
        <taxon>Maltschvirus maltsch</taxon>
    </lineage>
</organism>
<name>A0A6J5NTF6_9CAUD</name>
<protein>
    <submittedName>
        <fullName evidence="1">Uncharacterized protein</fullName>
    </submittedName>
</protein>
<proteinExistence type="predicted"/>
<dbReference type="EMBL" id="LR796733">
    <property type="protein sequence ID" value="CAB4162287.1"/>
    <property type="molecule type" value="Genomic_DNA"/>
</dbReference>
<accession>A0A6J5NTF6</accession>
<gene>
    <name evidence="1" type="ORF">UFOVP778_40</name>
</gene>
<reference evidence="1" key="1">
    <citation type="submission" date="2020-04" db="EMBL/GenBank/DDBJ databases">
        <authorList>
            <person name="Chiriac C."/>
            <person name="Salcher M."/>
            <person name="Ghai R."/>
            <person name="Kavagutti S V."/>
        </authorList>
    </citation>
    <scope>NUCLEOTIDE SEQUENCE</scope>
</reference>
<sequence length="153" mass="16969">MPLRIPYNQLPNLGALESGDILPGLRPAFEEGSMTVGDLTSFVNPGKVYRVDMSQTGSADPVVNYEYENWIGNIVWTRSTNGSYVGTLAGAFTGYVVNSSRCYYGGAYFPYFYHISKIDDDSIQMFVTDSTFGRNDDLLINTFIEILVYPAAL</sequence>